<dbReference type="GeneID" id="101857404"/>
<reference evidence="6" key="1">
    <citation type="submission" date="2025-08" db="UniProtKB">
        <authorList>
            <consortium name="RefSeq"/>
        </authorList>
    </citation>
    <scope>IDENTIFICATION</scope>
</reference>
<evidence type="ECO:0000313" key="5">
    <source>
        <dbReference type="Proteomes" id="UP000694888"/>
    </source>
</evidence>
<keyword evidence="5" id="KW-1185">Reference proteome</keyword>
<evidence type="ECO:0000256" key="1">
    <source>
        <dbReference type="ARBA" id="ARBA00004173"/>
    </source>
</evidence>
<sequence>MGDSARTSSDGKPCSLKVSAPCPPSSAPLRPAAAAPPAAAAAPPRSDNGPAPDKAAQAPQASKSSQSPPCKEIWSPGFDARFPNMNMTRRCWQNYVDYYRCQEKLGEDYEPCEYFKKTFTYLCPEFWIEQWDDQREAGCFPMPAYKKCGC</sequence>
<evidence type="ECO:0000256" key="3">
    <source>
        <dbReference type="ARBA" id="ARBA00023157"/>
    </source>
</evidence>
<name>A0ABM0JMP0_APLCA</name>
<dbReference type="InterPro" id="IPR003213">
    <property type="entry name" value="Cyt_c_oxidase_su6B"/>
</dbReference>
<evidence type="ECO:0000313" key="6">
    <source>
        <dbReference type="RefSeq" id="XP_005097282.1"/>
    </source>
</evidence>
<organism evidence="5 6">
    <name type="scientific">Aplysia californica</name>
    <name type="common">California sea hare</name>
    <dbReference type="NCBI Taxonomy" id="6500"/>
    <lineage>
        <taxon>Eukaryota</taxon>
        <taxon>Metazoa</taxon>
        <taxon>Spiralia</taxon>
        <taxon>Lophotrochozoa</taxon>
        <taxon>Mollusca</taxon>
        <taxon>Gastropoda</taxon>
        <taxon>Heterobranchia</taxon>
        <taxon>Euthyneura</taxon>
        <taxon>Tectipleura</taxon>
        <taxon>Aplysiida</taxon>
        <taxon>Aplysioidea</taxon>
        <taxon>Aplysiidae</taxon>
        <taxon>Aplysia</taxon>
    </lineage>
</organism>
<feature type="compositionally biased region" description="Low complexity" evidence="4">
    <location>
        <begin position="27"/>
        <end position="69"/>
    </location>
</feature>
<gene>
    <name evidence="6" type="primary">LOC101857404</name>
</gene>
<dbReference type="Gene3D" id="1.10.10.140">
    <property type="entry name" value="Cytochrome c oxidase, subunit VIb"/>
    <property type="match status" value="1"/>
</dbReference>
<evidence type="ECO:0000256" key="4">
    <source>
        <dbReference type="SAM" id="MobiDB-lite"/>
    </source>
</evidence>
<dbReference type="SUPFAM" id="SSF47694">
    <property type="entry name" value="Cytochrome c oxidase subunit h"/>
    <property type="match status" value="1"/>
</dbReference>
<comment type="subcellular location">
    <subcellularLocation>
        <location evidence="1">Mitochondrion</location>
    </subcellularLocation>
</comment>
<feature type="region of interest" description="Disordered" evidence="4">
    <location>
        <begin position="1"/>
        <end position="72"/>
    </location>
</feature>
<keyword evidence="2" id="KW-0496">Mitochondrion</keyword>
<feature type="compositionally biased region" description="Polar residues" evidence="4">
    <location>
        <begin position="1"/>
        <end position="10"/>
    </location>
</feature>
<proteinExistence type="predicted"/>
<dbReference type="InterPro" id="IPR036549">
    <property type="entry name" value="CX6/COA6-like_sf"/>
</dbReference>
<keyword evidence="3" id="KW-1015">Disulfide bond</keyword>
<dbReference type="PANTHER" id="PTHR11387">
    <property type="entry name" value="CYTOCHROME C OXIDASE SUBUNIT 6B"/>
    <property type="match status" value="1"/>
</dbReference>
<dbReference type="Proteomes" id="UP000694888">
    <property type="component" value="Unplaced"/>
</dbReference>
<dbReference type="CDD" id="cd00926">
    <property type="entry name" value="Cyt_c_Oxidase_VIb"/>
    <property type="match status" value="1"/>
</dbReference>
<protein>
    <submittedName>
        <fullName evidence="6">Cytochrome c oxidase subunit 6B2</fullName>
    </submittedName>
</protein>
<dbReference type="Pfam" id="PF02297">
    <property type="entry name" value="COX6B"/>
    <property type="match status" value="1"/>
</dbReference>
<accession>A0ABM0JMP0</accession>
<evidence type="ECO:0000256" key="2">
    <source>
        <dbReference type="ARBA" id="ARBA00023128"/>
    </source>
</evidence>
<dbReference type="RefSeq" id="XP_005097282.1">
    <property type="nucleotide sequence ID" value="XM_005097225.2"/>
</dbReference>
<dbReference type="InterPro" id="IPR048280">
    <property type="entry name" value="COX6B-like"/>
</dbReference>